<feature type="transmembrane region" description="Helical" evidence="1">
    <location>
        <begin position="78"/>
        <end position="100"/>
    </location>
</feature>
<dbReference type="PANTHER" id="PTHR40042">
    <property type="entry name" value="HYPOTHETICAL MEMBRANE SPANNING PROTEIN"/>
    <property type="match status" value="1"/>
</dbReference>
<dbReference type="Proteomes" id="UP001320159">
    <property type="component" value="Unassembled WGS sequence"/>
</dbReference>
<dbReference type="EMBL" id="PGCK01000001">
    <property type="protein sequence ID" value="MCD1293628.1"/>
    <property type="molecule type" value="Genomic_DNA"/>
</dbReference>
<keyword evidence="1" id="KW-0472">Membrane</keyword>
<feature type="transmembrane region" description="Helical" evidence="1">
    <location>
        <begin position="18"/>
        <end position="38"/>
    </location>
</feature>
<keyword evidence="3" id="KW-1185">Reference proteome</keyword>
<evidence type="ECO:0000313" key="3">
    <source>
        <dbReference type="Proteomes" id="UP001320159"/>
    </source>
</evidence>
<evidence type="ECO:0000256" key="1">
    <source>
        <dbReference type="SAM" id="Phobius"/>
    </source>
</evidence>
<dbReference type="InterPro" id="IPR009845">
    <property type="entry name" value="DUF1405"/>
</dbReference>
<keyword evidence="1" id="KW-1133">Transmembrane helix</keyword>
<feature type="transmembrane region" description="Helical" evidence="1">
    <location>
        <begin position="140"/>
        <end position="162"/>
    </location>
</feature>
<sequence>MINIVRSIVDAIYRDRRLLAAIIVINIAGSLFGAYYYWEQLMMTPVYLWIFVPDCPLYTLFMIFALLLIIMGKPSDTFNAITSVGLSMYGTWTVLVLLYFSEIYFRPANSLLSSAMLISHIGMALECVLLLPYLKNVKTVSWVVAGAWFLVQTIVDYFLWFIRDGDLMRTHPLAIMEYYTRGHYVIDKLAVKLDTMMYVTFAMVVVFLALNYILAKTWPANDPRLLKTEAIAVKNESGN</sequence>
<feature type="transmembrane region" description="Helical" evidence="1">
    <location>
        <begin position="196"/>
        <end position="215"/>
    </location>
</feature>
<comment type="caution">
    <text evidence="2">The sequence shown here is derived from an EMBL/GenBank/DDBJ whole genome shotgun (WGS) entry which is preliminary data.</text>
</comment>
<gene>
    <name evidence="2" type="ORF">CUJ83_01285</name>
</gene>
<dbReference type="PANTHER" id="PTHR40042:SF1">
    <property type="entry name" value="DUF1405 DOMAIN-CONTAINING PROTEIN"/>
    <property type="match status" value="1"/>
</dbReference>
<protein>
    <submittedName>
        <fullName evidence="2">DUF1405 domain-containing protein</fullName>
    </submittedName>
</protein>
<evidence type="ECO:0000313" key="2">
    <source>
        <dbReference type="EMBL" id="MCD1293628.1"/>
    </source>
</evidence>
<keyword evidence="1" id="KW-0812">Transmembrane</keyword>
<accession>A0AAP2R9Y4</accession>
<name>A0AAP2R9Y4_9EURY</name>
<dbReference type="AlphaFoldDB" id="A0AAP2R9Y4"/>
<dbReference type="Pfam" id="PF07187">
    <property type="entry name" value="DUF1405"/>
    <property type="match status" value="1"/>
</dbReference>
<organism evidence="2 3">
    <name type="scientific">Methanooceanicella nereidis</name>
    <dbReference type="NCBI Taxonomy" id="2052831"/>
    <lineage>
        <taxon>Archaea</taxon>
        <taxon>Methanobacteriati</taxon>
        <taxon>Methanobacteriota</taxon>
        <taxon>Stenosarchaea group</taxon>
        <taxon>Methanomicrobia</taxon>
        <taxon>Methanocellales</taxon>
        <taxon>Methanocellaceae</taxon>
        <taxon>Methanooceanicella</taxon>
    </lineage>
</organism>
<proteinExistence type="predicted"/>
<dbReference type="RefSeq" id="WP_230739691.1">
    <property type="nucleotide sequence ID" value="NZ_PGCK01000001.1"/>
</dbReference>
<feature type="transmembrane region" description="Helical" evidence="1">
    <location>
        <begin position="50"/>
        <end position="71"/>
    </location>
</feature>
<feature type="transmembrane region" description="Helical" evidence="1">
    <location>
        <begin position="112"/>
        <end position="133"/>
    </location>
</feature>
<reference evidence="2 3" key="1">
    <citation type="submission" date="2017-11" db="EMBL/GenBank/DDBJ databases">
        <title>Isolation and Characterization of Family Methanocellaceae Species from Potential Methane Hydrate Area Offshore Southwestern Taiwan.</title>
        <authorList>
            <person name="Zhang W.-L."/>
            <person name="Chen W.-C."/>
            <person name="Lai M.-C."/>
            <person name="Chen S.-C."/>
        </authorList>
    </citation>
    <scope>NUCLEOTIDE SEQUENCE [LARGE SCALE GENOMIC DNA]</scope>
    <source>
        <strain evidence="2 3">CWC-04</strain>
    </source>
</reference>